<dbReference type="EMBL" id="CM004389">
    <property type="protein sequence ID" value="OAY53678.1"/>
    <property type="molecule type" value="Genomic_DNA"/>
</dbReference>
<evidence type="ECO:0000313" key="1">
    <source>
        <dbReference type="EMBL" id="OAY53678.1"/>
    </source>
</evidence>
<reference evidence="1" key="1">
    <citation type="submission" date="2016-02" db="EMBL/GenBank/DDBJ databases">
        <title>WGS assembly of Manihot esculenta.</title>
        <authorList>
            <person name="Bredeson J.V."/>
            <person name="Prochnik S.E."/>
            <person name="Lyons J.B."/>
            <person name="Schmutz J."/>
            <person name="Grimwood J."/>
            <person name="Vrebalov J."/>
            <person name="Bart R.S."/>
            <person name="Amuge T."/>
            <person name="Ferguson M.E."/>
            <person name="Green R."/>
            <person name="Putnam N."/>
            <person name="Stites J."/>
            <person name="Rounsley S."/>
            <person name="Rokhsar D.S."/>
        </authorList>
    </citation>
    <scope>NUCLEOTIDE SEQUENCE [LARGE SCALE GENOMIC DNA]</scope>
    <source>
        <tissue evidence="1">Leaf</tissue>
    </source>
</reference>
<protein>
    <submittedName>
        <fullName evidence="1">Uncharacterized protein</fullName>
    </submittedName>
</protein>
<proteinExistence type="predicted"/>
<sequence length="43" mass="4953">MEYFFTDTDKTLTFPSVMGPLLASNKQNANTESIVQARGKWWQ</sequence>
<gene>
    <name evidence="1" type="ORF">MANES_03G015300</name>
</gene>
<dbReference type="AlphaFoldDB" id="A0A2C9W544"/>
<name>A0A2C9W544_MANES</name>
<organism evidence="1">
    <name type="scientific">Manihot esculenta</name>
    <name type="common">Cassava</name>
    <name type="synonym">Jatropha manihot</name>
    <dbReference type="NCBI Taxonomy" id="3983"/>
    <lineage>
        <taxon>Eukaryota</taxon>
        <taxon>Viridiplantae</taxon>
        <taxon>Streptophyta</taxon>
        <taxon>Embryophyta</taxon>
        <taxon>Tracheophyta</taxon>
        <taxon>Spermatophyta</taxon>
        <taxon>Magnoliopsida</taxon>
        <taxon>eudicotyledons</taxon>
        <taxon>Gunneridae</taxon>
        <taxon>Pentapetalae</taxon>
        <taxon>rosids</taxon>
        <taxon>fabids</taxon>
        <taxon>Malpighiales</taxon>
        <taxon>Euphorbiaceae</taxon>
        <taxon>Crotonoideae</taxon>
        <taxon>Manihoteae</taxon>
        <taxon>Manihot</taxon>
    </lineage>
</organism>
<accession>A0A2C9W544</accession>